<evidence type="ECO:0000256" key="4">
    <source>
        <dbReference type="SAM" id="SignalP"/>
    </source>
</evidence>
<name>A0A4R0YU36_9GAMM</name>
<keyword evidence="1" id="KW-0540">Nuclease</keyword>
<dbReference type="SUPFAM" id="SSF53933">
    <property type="entry name" value="Microbial ribonucleases"/>
    <property type="match status" value="1"/>
</dbReference>
<dbReference type="Proteomes" id="UP000291822">
    <property type="component" value="Unassembled WGS sequence"/>
</dbReference>
<comment type="caution">
    <text evidence="5">The sequence shown here is derived from an EMBL/GenBank/DDBJ whole genome shotgun (WGS) entry which is preliminary data.</text>
</comment>
<protein>
    <submittedName>
        <fullName evidence="5">Ribonuclease</fullName>
    </submittedName>
</protein>
<reference evidence="5 6" key="1">
    <citation type="submission" date="2019-02" db="EMBL/GenBank/DDBJ databases">
        <title>Dyella amyloliquefaciens sp. nov., isolated from forest soil.</title>
        <authorList>
            <person name="Gao Z.-H."/>
            <person name="Qiu L.-H."/>
        </authorList>
    </citation>
    <scope>NUCLEOTIDE SEQUENCE [LARGE SCALE GENOMIC DNA]</scope>
    <source>
        <strain evidence="5 6">KACC 12747</strain>
    </source>
</reference>
<proteinExistence type="predicted"/>
<feature type="region of interest" description="Disordered" evidence="3">
    <location>
        <begin position="26"/>
        <end position="48"/>
    </location>
</feature>
<evidence type="ECO:0000256" key="3">
    <source>
        <dbReference type="SAM" id="MobiDB-lite"/>
    </source>
</evidence>
<dbReference type="Pfam" id="PF00545">
    <property type="entry name" value="Ribonuclease"/>
    <property type="match status" value="1"/>
</dbReference>
<evidence type="ECO:0000313" key="5">
    <source>
        <dbReference type="EMBL" id="TCI09800.1"/>
    </source>
</evidence>
<organism evidence="5 6">
    <name type="scientific">Dyella soli</name>
    <dbReference type="NCBI Taxonomy" id="522319"/>
    <lineage>
        <taxon>Bacteria</taxon>
        <taxon>Pseudomonadati</taxon>
        <taxon>Pseudomonadota</taxon>
        <taxon>Gammaproteobacteria</taxon>
        <taxon>Lysobacterales</taxon>
        <taxon>Rhodanobacteraceae</taxon>
        <taxon>Dyella</taxon>
    </lineage>
</organism>
<dbReference type="RefSeq" id="WP_131407204.1">
    <property type="nucleotide sequence ID" value="NZ_SJTG01000002.1"/>
</dbReference>
<evidence type="ECO:0000256" key="2">
    <source>
        <dbReference type="ARBA" id="ARBA00022801"/>
    </source>
</evidence>
<dbReference type="GO" id="GO:0016787">
    <property type="term" value="F:hydrolase activity"/>
    <property type="evidence" value="ECO:0007669"/>
    <property type="project" value="UniProtKB-KW"/>
</dbReference>
<keyword evidence="6" id="KW-1185">Reference proteome</keyword>
<dbReference type="GO" id="GO:0004521">
    <property type="term" value="F:RNA endonuclease activity"/>
    <property type="evidence" value="ECO:0007669"/>
    <property type="project" value="InterPro"/>
</dbReference>
<dbReference type="Gene3D" id="3.10.450.30">
    <property type="entry name" value="Microbial ribonucleases"/>
    <property type="match status" value="1"/>
</dbReference>
<evidence type="ECO:0000313" key="6">
    <source>
        <dbReference type="Proteomes" id="UP000291822"/>
    </source>
</evidence>
<feature type="chain" id="PRO_5020592630" evidence="4">
    <location>
        <begin position="17"/>
        <end position="138"/>
    </location>
</feature>
<feature type="signal peptide" evidence="4">
    <location>
        <begin position="1"/>
        <end position="16"/>
    </location>
</feature>
<evidence type="ECO:0000256" key="1">
    <source>
        <dbReference type="ARBA" id="ARBA00022722"/>
    </source>
</evidence>
<gene>
    <name evidence="5" type="ORF">EZM97_12645</name>
</gene>
<dbReference type="GO" id="GO:0003723">
    <property type="term" value="F:RNA binding"/>
    <property type="evidence" value="ECO:0007669"/>
    <property type="project" value="InterPro"/>
</dbReference>
<dbReference type="AlphaFoldDB" id="A0A4R0YU36"/>
<sequence length="138" mass="15302">MRVLKPLILLAVMAVAALLWNQRAPEPSPVGAGGPQPHATVPAPGSRLPPFLPAEAADTLARIAHGGPFEHRQDGVVFNNREGRLPAMPEGYYHEYTVETPGLDYRGARRIITGGTPPRVYYYTEDHYRTFRQFEVNP</sequence>
<dbReference type="EMBL" id="SJTG01000002">
    <property type="protein sequence ID" value="TCI09800.1"/>
    <property type="molecule type" value="Genomic_DNA"/>
</dbReference>
<dbReference type="InterPro" id="IPR000026">
    <property type="entry name" value="N1-like"/>
</dbReference>
<dbReference type="InterPro" id="IPR016191">
    <property type="entry name" value="Ribonuclease/ribotoxin"/>
</dbReference>
<keyword evidence="4" id="KW-0732">Signal</keyword>
<keyword evidence="2" id="KW-0378">Hydrolase</keyword>
<accession>A0A4R0YU36</accession>